<organism evidence="2 3">
    <name type="scientific">Eubacterium segne</name>
    <dbReference type="NCBI Taxonomy" id="2763045"/>
    <lineage>
        <taxon>Bacteria</taxon>
        <taxon>Bacillati</taxon>
        <taxon>Bacillota</taxon>
        <taxon>Clostridia</taxon>
        <taxon>Eubacteriales</taxon>
        <taxon>Eubacteriaceae</taxon>
        <taxon>Eubacterium</taxon>
    </lineage>
</organism>
<name>A0ABR7F3C5_9FIRM</name>
<evidence type="ECO:0000256" key="1">
    <source>
        <dbReference type="SAM" id="SignalP"/>
    </source>
</evidence>
<dbReference type="RefSeq" id="WP_021953452.1">
    <property type="nucleotide sequence ID" value="NZ_JACOOZ010000004.1"/>
</dbReference>
<evidence type="ECO:0000313" key="2">
    <source>
        <dbReference type="EMBL" id="MBC5667707.1"/>
    </source>
</evidence>
<dbReference type="EMBL" id="JACOOZ010000004">
    <property type="protein sequence ID" value="MBC5667707.1"/>
    <property type="molecule type" value="Genomic_DNA"/>
</dbReference>
<evidence type="ECO:0000313" key="3">
    <source>
        <dbReference type="Proteomes" id="UP000597877"/>
    </source>
</evidence>
<keyword evidence="3" id="KW-1185">Reference proteome</keyword>
<gene>
    <name evidence="2" type="ORF">H8S00_06905</name>
</gene>
<feature type="chain" id="PRO_5046343941" evidence="1">
    <location>
        <begin position="25"/>
        <end position="174"/>
    </location>
</feature>
<reference evidence="2 3" key="1">
    <citation type="submission" date="2020-08" db="EMBL/GenBank/DDBJ databases">
        <title>Genome public.</title>
        <authorList>
            <person name="Liu C."/>
            <person name="Sun Q."/>
        </authorList>
    </citation>
    <scope>NUCLEOTIDE SEQUENCE [LARGE SCALE GENOMIC DNA]</scope>
    <source>
        <strain evidence="2 3">BX4</strain>
    </source>
</reference>
<dbReference type="Proteomes" id="UP000597877">
    <property type="component" value="Unassembled WGS sequence"/>
</dbReference>
<proteinExistence type="predicted"/>
<keyword evidence="1" id="KW-0732">Signal</keyword>
<sequence>MKKGLKYFVVILTVLSICSVNVKAANVDGYICKKISVSGKYSDTNNKNSYKKIIRSYKDLVKLKKYIKKNYNNPKKYIKKLNKYKKSYFKKKALIFATENIDLNFFSYKLLSITKKDKKVTLNVEKRDLLEEGQYKTAVVIYGANTYIIESKKSKLKNVKKVKVTYDFVRNSEE</sequence>
<comment type="caution">
    <text evidence="2">The sequence shown here is derived from an EMBL/GenBank/DDBJ whole genome shotgun (WGS) entry which is preliminary data.</text>
</comment>
<feature type="signal peptide" evidence="1">
    <location>
        <begin position="1"/>
        <end position="24"/>
    </location>
</feature>
<accession>A0ABR7F3C5</accession>
<protein>
    <submittedName>
        <fullName evidence="2">Uncharacterized protein</fullName>
    </submittedName>
</protein>